<comment type="subcellular location">
    <subcellularLocation>
        <location evidence="1">Nucleus</location>
    </subcellularLocation>
</comment>
<dbReference type="OrthoDB" id="1917565at2759"/>
<dbReference type="GO" id="GO:0003677">
    <property type="term" value="F:DNA binding"/>
    <property type="evidence" value="ECO:0007669"/>
    <property type="project" value="UniProtKB-KW"/>
</dbReference>
<evidence type="ECO:0000313" key="8">
    <source>
        <dbReference type="EMBL" id="PKA55157.1"/>
    </source>
</evidence>
<evidence type="ECO:0000256" key="6">
    <source>
        <dbReference type="SAM" id="MobiDB-lite"/>
    </source>
</evidence>
<dbReference type="SUPFAM" id="SSF54171">
    <property type="entry name" value="DNA-binding domain"/>
    <property type="match status" value="1"/>
</dbReference>
<keyword evidence="4" id="KW-0804">Transcription</keyword>
<evidence type="ECO:0000259" key="7">
    <source>
        <dbReference type="PROSITE" id="PS51032"/>
    </source>
</evidence>
<dbReference type="EMBL" id="KZ451980">
    <property type="protein sequence ID" value="PKA55157.1"/>
    <property type="molecule type" value="Genomic_DNA"/>
</dbReference>
<dbReference type="InterPro" id="IPR001471">
    <property type="entry name" value="AP2/ERF_dom"/>
</dbReference>
<dbReference type="InterPro" id="IPR050913">
    <property type="entry name" value="AP2/ERF_ERF"/>
</dbReference>
<accession>A0A2I0AHX5</accession>
<feature type="compositionally biased region" description="Basic residues" evidence="6">
    <location>
        <begin position="76"/>
        <end position="89"/>
    </location>
</feature>
<evidence type="ECO:0000256" key="4">
    <source>
        <dbReference type="ARBA" id="ARBA00023163"/>
    </source>
</evidence>
<dbReference type="CDD" id="cd00018">
    <property type="entry name" value="AP2"/>
    <property type="match status" value="1"/>
</dbReference>
<keyword evidence="9" id="KW-1185">Reference proteome</keyword>
<keyword evidence="5" id="KW-0539">Nucleus</keyword>
<dbReference type="Gene3D" id="3.30.730.10">
    <property type="entry name" value="AP2/ERF domain"/>
    <property type="match status" value="1"/>
</dbReference>
<evidence type="ECO:0000313" key="9">
    <source>
        <dbReference type="Proteomes" id="UP000236161"/>
    </source>
</evidence>
<dbReference type="Proteomes" id="UP000236161">
    <property type="component" value="Unassembled WGS sequence"/>
</dbReference>
<dbReference type="SMART" id="SM00380">
    <property type="entry name" value="AP2"/>
    <property type="match status" value="1"/>
</dbReference>
<proteinExistence type="predicted"/>
<evidence type="ECO:0000256" key="5">
    <source>
        <dbReference type="ARBA" id="ARBA00023242"/>
    </source>
</evidence>
<feature type="compositionally biased region" description="Low complexity" evidence="6">
    <location>
        <begin position="64"/>
        <end position="74"/>
    </location>
</feature>
<feature type="region of interest" description="Disordered" evidence="6">
    <location>
        <begin position="64"/>
        <end position="90"/>
    </location>
</feature>
<dbReference type="STRING" id="1088818.A0A2I0AHX5"/>
<feature type="domain" description="AP2/ERF" evidence="7">
    <location>
        <begin position="79"/>
        <end position="137"/>
    </location>
</feature>
<gene>
    <name evidence="8" type="primary">CRF4</name>
    <name evidence="8" type="ORF">AXF42_Ash003794</name>
</gene>
<dbReference type="PROSITE" id="PS51032">
    <property type="entry name" value="AP2_ERF"/>
    <property type="match status" value="1"/>
</dbReference>
<organism evidence="8 9">
    <name type="scientific">Apostasia shenzhenica</name>
    <dbReference type="NCBI Taxonomy" id="1088818"/>
    <lineage>
        <taxon>Eukaryota</taxon>
        <taxon>Viridiplantae</taxon>
        <taxon>Streptophyta</taxon>
        <taxon>Embryophyta</taxon>
        <taxon>Tracheophyta</taxon>
        <taxon>Spermatophyta</taxon>
        <taxon>Magnoliopsida</taxon>
        <taxon>Liliopsida</taxon>
        <taxon>Asparagales</taxon>
        <taxon>Orchidaceae</taxon>
        <taxon>Apostasioideae</taxon>
        <taxon>Apostasia</taxon>
    </lineage>
</organism>
<protein>
    <submittedName>
        <fullName evidence="8">Ethylene-responsive transcription factor CRF4</fullName>
    </submittedName>
</protein>
<dbReference type="Pfam" id="PF00847">
    <property type="entry name" value="AP2"/>
    <property type="match status" value="1"/>
</dbReference>
<dbReference type="GO" id="GO:0003700">
    <property type="term" value="F:DNA-binding transcription factor activity"/>
    <property type="evidence" value="ECO:0007669"/>
    <property type="project" value="InterPro"/>
</dbReference>
<name>A0A2I0AHX5_9ASPA</name>
<dbReference type="InterPro" id="IPR016177">
    <property type="entry name" value="DNA-bd_dom_sf"/>
</dbReference>
<keyword evidence="2" id="KW-0805">Transcription regulation</keyword>
<reference evidence="8 9" key="1">
    <citation type="journal article" date="2017" name="Nature">
        <title>The Apostasia genome and the evolution of orchids.</title>
        <authorList>
            <person name="Zhang G.Q."/>
            <person name="Liu K.W."/>
            <person name="Li Z."/>
            <person name="Lohaus R."/>
            <person name="Hsiao Y.Y."/>
            <person name="Niu S.C."/>
            <person name="Wang J.Y."/>
            <person name="Lin Y.C."/>
            <person name="Xu Q."/>
            <person name="Chen L.J."/>
            <person name="Yoshida K."/>
            <person name="Fujiwara S."/>
            <person name="Wang Z.W."/>
            <person name="Zhang Y.Q."/>
            <person name="Mitsuda N."/>
            <person name="Wang M."/>
            <person name="Liu G.H."/>
            <person name="Pecoraro L."/>
            <person name="Huang H.X."/>
            <person name="Xiao X.J."/>
            <person name="Lin M."/>
            <person name="Wu X.Y."/>
            <person name="Wu W.L."/>
            <person name="Chen Y.Y."/>
            <person name="Chang S.B."/>
            <person name="Sakamoto S."/>
            <person name="Ohme-Takagi M."/>
            <person name="Yagi M."/>
            <person name="Zeng S.J."/>
            <person name="Shen C.Y."/>
            <person name="Yeh C.M."/>
            <person name="Luo Y.B."/>
            <person name="Tsai W.C."/>
            <person name="Van de Peer Y."/>
            <person name="Liu Z.J."/>
        </authorList>
    </citation>
    <scope>NUCLEOTIDE SEQUENCE [LARGE SCALE GENOMIC DNA]</scope>
    <source>
        <strain evidence="9">cv. Shenzhen</strain>
        <tissue evidence="8">Stem</tissue>
    </source>
</reference>
<evidence type="ECO:0000256" key="2">
    <source>
        <dbReference type="ARBA" id="ARBA00023015"/>
    </source>
</evidence>
<sequence length="220" mass="24188">MGRPKLRAAKVWPLKKTKSRIFRIVYDDPDATESSGDERGGVSRRKRTVQEFLFSACSAKIVPSASTRSSTSPSGKRNKHKGVRRRRPSGRWAAEIRRPVSNERLWLGTFPTESEAVEAYRAAARRLQNEKEACGSAGSAAEGFLSASLPPLDELDPPLFTGEDDCRTGGLETVGLQDALGIGFDSYFLWGELSAEFWPGSAYVANDWASVAEIEEIFAN</sequence>
<evidence type="ECO:0000256" key="1">
    <source>
        <dbReference type="ARBA" id="ARBA00004123"/>
    </source>
</evidence>
<evidence type="ECO:0000256" key="3">
    <source>
        <dbReference type="ARBA" id="ARBA00023125"/>
    </source>
</evidence>
<keyword evidence="3" id="KW-0238">DNA-binding</keyword>
<dbReference type="PANTHER" id="PTHR31194">
    <property type="entry name" value="SHN SHINE , DNA BINDING / TRANSCRIPTION FACTOR"/>
    <property type="match status" value="1"/>
</dbReference>
<dbReference type="AlphaFoldDB" id="A0A2I0AHX5"/>
<dbReference type="GO" id="GO:0005634">
    <property type="term" value="C:nucleus"/>
    <property type="evidence" value="ECO:0007669"/>
    <property type="project" value="UniProtKB-SubCell"/>
</dbReference>
<dbReference type="InterPro" id="IPR036955">
    <property type="entry name" value="AP2/ERF_dom_sf"/>
</dbReference>
<dbReference type="PANTHER" id="PTHR31194:SF202">
    <property type="entry name" value="ETHYLENE-RESPONSIVE TRANSCRIPTION FACTOR ERF070"/>
    <property type="match status" value="1"/>
</dbReference>